<proteinExistence type="predicted"/>
<dbReference type="RefSeq" id="WP_145219488.1">
    <property type="nucleotide sequence ID" value="NZ_CP036432.1"/>
</dbReference>
<organism evidence="2 3">
    <name type="scientific">Stieleria magnilauensis</name>
    <dbReference type="NCBI Taxonomy" id="2527963"/>
    <lineage>
        <taxon>Bacteria</taxon>
        <taxon>Pseudomonadati</taxon>
        <taxon>Planctomycetota</taxon>
        <taxon>Planctomycetia</taxon>
        <taxon>Pirellulales</taxon>
        <taxon>Pirellulaceae</taxon>
        <taxon>Stieleria</taxon>
    </lineage>
</organism>
<name>A0ABX5Y063_9BACT</name>
<dbReference type="EMBL" id="CP036432">
    <property type="protein sequence ID" value="QDV87673.1"/>
    <property type="molecule type" value="Genomic_DNA"/>
</dbReference>
<sequence>MPDNQTEPSGAFEAASADGGVHFATKKTGLNSAEIWEYDAATNRTSRDVVADTLRALTAPDDFPPIEAAIVAGDRVALAVDPNVPDVDAVIEGVLRMLRSTPAEHIEIVVWDEATDQTLQRIRAAAGEHTVIPHQSDIRESLCYLAADVDAEPIYLNRALVDADFVLPIVAIRPFNLSQRRDLTGVFPSLSDSATRTRFADKISSGVASSPAMKSGNTIAEEVPWLLGVQLILGVTANSDGAAGEIHAGTLEALAKRITPTLRRPDPVPPAAELVVAALDGDAQQQTWENVARAADAALAYALPEATIVIWSSLDQPPEGALLALDHDDKAPTDTTQHGDDSETLPPRDRFSELARTLKRVAEKHRLMLRSNLPREVVEPLGLGVIESPHELANLSRHFQSCGVLRAASFAGGH</sequence>
<evidence type="ECO:0000256" key="1">
    <source>
        <dbReference type="SAM" id="MobiDB-lite"/>
    </source>
</evidence>
<gene>
    <name evidence="2" type="ORF">TBK1r_67040</name>
</gene>
<feature type="region of interest" description="Disordered" evidence="1">
    <location>
        <begin position="329"/>
        <end position="348"/>
    </location>
</feature>
<keyword evidence="3" id="KW-1185">Reference proteome</keyword>
<dbReference type="Gene3D" id="3.40.50.11440">
    <property type="match status" value="1"/>
</dbReference>
<evidence type="ECO:0000313" key="2">
    <source>
        <dbReference type="EMBL" id="QDV87673.1"/>
    </source>
</evidence>
<accession>A0ABX5Y063</accession>
<reference evidence="2 3" key="1">
    <citation type="submission" date="2019-02" db="EMBL/GenBank/DDBJ databases">
        <title>Deep-cultivation of Planctomycetes and their phenomic and genomic characterization uncovers novel biology.</title>
        <authorList>
            <person name="Wiegand S."/>
            <person name="Jogler M."/>
            <person name="Boedeker C."/>
            <person name="Pinto D."/>
            <person name="Vollmers J."/>
            <person name="Rivas-Marin E."/>
            <person name="Kohn T."/>
            <person name="Peeters S.H."/>
            <person name="Heuer A."/>
            <person name="Rast P."/>
            <person name="Oberbeckmann S."/>
            <person name="Bunk B."/>
            <person name="Jeske O."/>
            <person name="Meyerdierks A."/>
            <person name="Storesund J.E."/>
            <person name="Kallscheuer N."/>
            <person name="Luecker S."/>
            <person name="Lage O.M."/>
            <person name="Pohl T."/>
            <person name="Merkel B.J."/>
            <person name="Hornburger P."/>
            <person name="Mueller R.-W."/>
            <person name="Bruemmer F."/>
            <person name="Labrenz M."/>
            <person name="Spormann A.M."/>
            <person name="Op den Camp H."/>
            <person name="Overmann J."/>
            <person name="Amann R."/>
            <person name="Jetten M.S.M."/>
            <person name="Mascher T."/>
            <person name="Medema M.H."/>
            <person name="Devos D.P."/>
            <person name="Kaster A.-K."/>
            <person name="Ovreas L."/>
            <person name="Rohde M."/>
            <person name="Galperin M.Y."/>
            <person name="Jogler C."/>
        </authorList>
    </citation>
    <scope>NUCLEOTIDE SEQUENCE [LARGE SCALE GENOMIC DNA]</scope>
    <source>
        <strain evidence="2 3">TBK1r</strain>
    </source>
</reference>
<evidence type="ECO:0000313" key="3">
    <source>
        <dbReference type="Proteomes" id="UP000318081"/>
    </source>
</evidence>
<protein>
    <recommendedName>
        <fullName evidence="4">LarA-like N-terminal domain-containing protein</fullName>
    </recommendedName>
</protein>
<dbReference type="Proteomes" id="UP000318081">
    <property type="component" value="Chromosome"/>
</dbReference>
<evidence type="ECO:0008006" key="4">
    <source>
        <dbReference type="Google" id="ProtNLM"/>
    </source>
</evidence>